<gene>
    <name evidence="2" type="ORF">Nepgr_014698</name>
</gene>
<evidence type="ECO:0000313" key="3">
    <source>
        <dbReference type="Proteomes" id="UP001279734"/>
    </source>
</evidence>
<comment type="caution">
    <text evidence="2">The sequence shown here is derived from an EMBL/GenBank/DDBJ whole genome shotgun (WGS) entry which is preliminary data.</text>
</comment>
<name>A0AAD3SLS7_NEPGR</name>
<feature type="compositionally biased region" description="Polar residues" evidence="1">
    <location>
        <begin position="1"/>
        <end position="33"/>
    </location>
</feature>
<protein>
    <submittedName>
        <fullName evidence="2">Uncharacterized protein</fullName>
    </submittedName>
</protein>
<dbReference type="EMBL" id="BSYO01000012">
    <property type="protein sequence ID" value="GMH12857.1"/>
    <property type="molecule type" value="Genomic_DNA"/>
</dbReference>
<dbReference type="AlphaFoldDB" id="A0AAD3SLS7"/>
<keyword evidence="3" id="KW-1185">Reference proteome</keyword>
<proteinExistence type="predicted"/>
<dbReference type="Proteomes" id="UP001279734">
    <property type="component" value="Unassembled WGS sequence"/>
</dbReference>
<accession>A0AAD3SLS7</accession>
<reference evidence="2" key="1">
    <citation type="submission" date="2023-05" db="EMBL/GenBank/DDBJ databases">
        <title>Nepenthes gracilis genome sequencing.</title>
        <authorList>
            <person name="Fukushima K."/>
        </authorList>
    </citation>
    <scope>NUCLEOTIDE SEQUENCE</scope>
    <source>
        <strain evidence="2">SING2019-196</strain>
    </source>
</reference>
<feature type="region of interest" description="Disordered" evidence="1">
    <location>
        <begin position="1"/>
        <end position="39"/>
    </location>
</feature>
<evidence type="ECO:0000313" key="2">
    <source>
        <dbReference type="EMBL" id="GMH12857.1"/>
    </source>
</evidence>
<organism evidence="2 3">
    <name type="scientific">Nepenthes gracilis</name>
    <name type="common">Slender pitcher plant</name>
    <dbReference type="NCBI Taxonomy" id="150966"/>
    <lineage>
        <taxon>Eukaryota</taxon>
        <taxon>Viridiplantae</taxon>
        <taxon>Streptophyta</taxon>
        <taxon>Embryophyta</taxon>
        <taxon>Tracheophyta</taxon>
        <taxon>Spermatophyta</taxon>
        <taxon>Magnoliopsida</taxon>
        <taxon>eudicotyledons</taxon>
        <taxon>Gunneridae</taxon>
        <taxon>Pentapetalae</taxon>
        <taxon>Caryophyllales</taxon>
        <taxon>Nepenthaceae</taxon>
        <taxon>Nepenthes</taxon>
    </lineage>
</organism>
<sequence length="109" mass="11547">MARQSEPPSTGESITASTQKKPGSTAPQNQCNLPHSHRGLPWAAVQQLQRQPAATPLQQLVTTSSGQLKHTAPANSFRGNQHTISSIAATAAKLNPLLPPQQAETNAEH</sequence>
<evidence type="ECO:0000256" key="1">
    <source>
        <dbReference type="SAM" id="MobiDB-lite"/>
    </source>
</evidence>